<evidence type="ECO:0000256" key="1">
    <source>
        <dbReference type="SAM" id="MobiDB-lite"/>
    </source>
</evidence>
<name>X8JBD1_9AGAM</name>
<evidence type="ECO:0000313" key="3">
    <source>
        <dbReference type="Proteomes" id="UP000030108"/>
    </source>
</evidence>
<dbReference type="AlphaFoldDB" id="X8JBD1"/>
<organism evidence="2 3">
    <name type="scientific">Rhizoctonia solani AG-3 Rhs1AP</name>
    <dbReference type="NCBI Taxonomy" id="1086054"/>
    <lineage>
        <taxon>Eukaryota</taxon>
        <taxon>Fungi</taxon>
        <taxon>Dikarya</taxon>
        <taxon>Basidiomycota</taxon>
        <taxon>Agaricomycotina</taxon>
        <taxon>Agaricomycetes</taxon>
        <taxon>Cantharellales</taxon>
        <taxon>Ceratobasidiaceae</taxon>
        <taxon>Rhizoctonia</taxon>
    </lineage>
</organism>
<evidence type="ECO:0000313" key="2">
    <source>
        <dbReference type="EMBL" id="EUC60586.1"/>
    </source>
</evidence>
<gene>
    <name evidence="2" type="ORF">RSOL_353670</name>
</gene>
<sequence>MVPSNLPIPESRGHSADARNSSEEDEMEGDVGRDSAGDDEDTGVEDTEDWTPSPSRRREKTAPIVPEFEDQEALDAHISRIQAQFNKKEISGKKAGKRKLEKGKLEIKGGKAKVEAGTMKVETGTMEARGDAMIKVEGGAPPTTKASSIQQKALKRTKGLAHTNYKLVEVGEEDKTSEEVPGPSNAVVKTPTAAEAFARSGVVDKYYPPFQLRYCEKPIGTVGKAPPKGYNIEHVAGMIHGEYLVMLTLTEVTLMETPGIKMRETIMHQKSRSLVETVKLKLAARRPEFKIFEDDGYWILEAFILLALKYIC</sequence>
<dbReference type="EMBL" id="JATN01000319">
    <property type="protein sequence ID" value="EUC60586.1"/>
    <property type="molecule type" value="Genomic_DNA"/>
</dbReference>
<feature type="compositionally biased region" description="Acidic residues" evidence="1">
    <location>
        <begin position="37"/>
        <end position="49"/>
    </location>
</feature>
<reference evidence="3" key="1">
    <citation type="journal article" date="2014" name="Genome Announc.">
        <title>Draft genome sequence of the plant-pathogenic soil fungus Rhizoctonia solani anastomosis group 3 strain Rhs1AP.</title>
        <authorList>
            <person name="Cubeta M.A."/>
            <person name="Thomas E."/>
            <person name="Dean R.A."/>
            <person name="Jabaji S."/>
            <person name="Neate S.M."/>
            <person name="Tavantzis S."/>
            <person name="Toda T."/>
            <person name="Vilgalys R."/>
            <person name="Bharathan N."/>
            <person name="Fedorova-Abrams N."/>
            <person name="Pakala S.B."/>
            <person name="Pakala S.M."/>
            <person name="Zafar N."/>
            <person name="Joardar V."/>
            <person name="Losada L."/>
            <person name="Nierman W.C."/>
        </authorList>
    </citation>
    <scope>NUCLEOTIDE SEQUENCE [LARGE SCALE GENOMIC DNA]</scope>
    <source>
        <strain evidence="3">AG-3</strain>
    </source>
</reference>
<feature type="non-terminal residue" evidence="2">
    <location>
        <position position="312"/>
    </location>
</feature>
<feature type="compositionally biased region" description="Basic and acidic residues" evidence="1">
    <location>
        <begin position="11"/>
        <end position="22"/>
    </location>
</feature>
<accession>X8JBD1</accession>
<comment type="caution">
    <text evidence="2">The sequence shown here is derived from an EMBL/GenBank/DDBJ whole genome shotgun (WGS) entry which is preliminary data.</text>
</comment>
<feature type="region of interest" description="Disordered" evidence="1">
    <location>
        <begin position="1"/>
        <end position="73"/>
    </location>
</feature>
<dbReference type="Proteomes" id="UP000030108">
    <property type="component" value="Unassembled WGS sequence"/>
</dbReference>
<protein>
    <submittedName>
        <fullName evidence="2">Uncharacterized protein</fullName>
    </submittedName>
</protein>
<proteinExistence type="predicted"/>